<proteinExistence type="predicted"/>
<name>A0A1X9SGC4_9CAUD</name>
<evidence type="ECO:0000313" key="1">
    <source>
        <dbReference type="EMBL" id="ARQ95108.1"/>
    </source>
</evidence>
<protein>
    <submittedName>
        <fullName evidence="1">Uncharacterized protein</fullName>
    </submittedName>
</protein>
<dbReference type="Proteomes" id="UP000222741">
    <property type="component" value="Segment"/>
</dbReference>
<gene>
    <name evidence="1" type="ORF">FLAPJACK_238</name>
</gene>
<evidence type="ECO:0000313" key="2">
    <source>
        <dbReference type="Proteomes" id="UP000222741"/>
    </source>
</evidence>
<reference evidence="2" key="1">
    <citation type="submission" date="2017-04" db="EMBL/GenBank/DDBJ databases">
        <authorList>
            <person name="Abille Z."/>
            <person name="Afsharjavan R."/>
            <person name="Alms C.E."/>
            <person name="Anil A."/>
            <person name="Azuma E.A."/>
            <person name="Boateng D."/>
            <person name="Bowden K.V."/>
            <person name="Bui Q."/>
            <person name="Callaghan K.D."/>
            <person name="Canova P.N."/>
            <person name="Carter A.-G.V."/>
            <person name="Carty B."/>
            <person name="Choudhary A."/>
            <person name="Chugh K."/>
            <person name="Clark C.B."/>
            <person name="Clark J."/>
            <person name="Cortez R."/>
            <person name="Dalwadi R.M."/>
            <person name="Daou G."/>
            <person name="Das M."/>
            <person name="Dasari S."/>
            <person name="Davis E.H."/>
            <person name="Defreitas N."/>
            <person name="Demirji J."/>
            <person name="Endres C."/>
            <person name="Fakhar S."/>
            <person name="Feeley N."/>
            <person name="Flores D.C."/>
            <person name="Fowler A.R."/>
            <person name="George T."/>
            <person name="Greis H.L."/>
            <person name="Groleau D.L."/>
            <person name="Gulati J.K."/>
            <person name="Guzman W."/>
            <person name="Hallworth A.N."/>
            <person name="Hariri A."/>
            <person name="Haya V.N."/>
            <person name="Hoffman A.K."/>
            <person name="Horne B."/>
            <person name="Howard T."/>
            <person name="Iglesia A.J."/>
            <person name="Ijezie O.D."/>
            <person name="Incognito N.A."/>
            <person name="Inen J.A."/>
            <person name="Jaiswal A."/>
            <person name="Jezek R.A."/>
            <person name="Kawa A.C."/>
            <person name="Khan F."/>
            <person name="Khin A.C."/>
            <person name="Knapo J."/>
            <person name="Kong A.S."/>
            <person name="Le B.Q."/>
            <person name="Le Q.M."/>
            <person name="Le T.-H.M."/>
            <person name="Lee M."/>
            <person name="Lockwood J.L."/>
            <person name="Loto-Rojas G.S."/>
            <person name="Mantzavinos A."/>
            <person name="Martinez D.R."/>
            <person name="Meadows A.R."/>
            <person name="Mehr S."/>
            <person name="Mellon M.N."/>
            <person name="Memon S."/>
            <person name="Miller B."/>
            <person name="Min S."/>
            <person name="Mitchell L.M."/>
            <person name="Mohamed I.R."/>
            <person name="Mohammed F.O."/>
            <person name="More S."/>
            <person name="Muntaha S."/>
            <person name="Nadeem I."/>
            <person name="Ndjeumen-Njinguet A.S."/>
            <person name="Ng P."/>
            <person name="Ngu V.E."/>
            <person name="Nguyen B.N."/>
            <person name="OHern C.T."/>
            <person name="Oboh U.S."/>
            <person name="Pagano C.W."/>
            <person name="Panakal P.R."/>
            <person name="Park D.A."/>
            <person name="Parsana D."/>
            <person name="Patel P."/>
            <person name="Patel V.S."/>
            <person name="Patwardhan V.M."/>
            <person name="Pawar S.D."/>
            <person name="Payne V.R."/>
            <person name="Petricel I.M."/>
            <person name="Phillips C."/>
            <person name="Puglisi K.M."/>
            <person name="Ramaprasad G."/>
            <person name="Raza A.S."/>
            <person name="Rivera-Oven A.G."/>
            <person name="Robins E."/>
            <person name="Roeun D.C."/>
            <person name="Rostovtseva N."/>
            <person name="Sadat M."/>
            <person name="Seas A."/>
            <person name="So E.J."/>
            <person name="Sogbesan C."/>
            <person name="Strumsky L.A."/>
            <person name="Sun J.L."/>
            <person name="Sutherland H.J."/>
            <person name="Tchakounte I."/>
            <person name="Tewell J.R."/>
            <person name="Thapa D.J."/>
            <person name="Tkach Y."/>
            <person name="Tran C.D."/>
            <person name="Tran V."/>
            <person name="Vithayathil T."/>
            <person name="Vivekanandan A."/>
            <person name="Wang S.R."/>
            <person name="White E."/>
            <person name="Yang A.L."/>
            <person name="Ye D.T."/>
            <person name="Yirenkyi M."/>
            <person name="Zarb J.S."/>
            <person name="Zhang S."/>
            <person name="Zhou M.T."/>
            <person name="Cao A."/>
            <person name="Nguyen K.M."/>
            <person name="Patel K."/>
            <person name="Patel P."/>
            <person name="Pennington E."/>
            <person name="Sendze O."/>
            <person name="Zahangir S."/>
            <person name="Correa-Mendez M."/>
            <person name="Fabian M.F."/>
            <person name="Liu S."/>
            <person name="Jethmalani Y."/>
            <person name="Nunn R."/>
            <person name="Prakash A."/>
            <person name="Louise T."/>
            <person name="Russell D.A."/>
            <person name="Hatfull G.F."/>
            <person name="Erill I."/>
            <person name="Caruso S.M."/>
        </authorList>
    </citation>
    <scope>NUCLEOTIDE SEQUENCE [LARGE SCALE GENOMIC DNA]</scope>
</reference>
<organism evidence="1 2">
    <name type="scientific">Bacillus phage Flapjack</name>
    <dbReference type="NCBI Taxonomy" id="1983465"/>
    <lineage>
        <taxon>Viruses</taxon>
        <taxon>Duplodnaviria</taxon>
        <taxon>Heunggongvirae</taxon>
        <taxon>Uroviricota</taxon>
        <taxon>Caudoviricetes</taxon>
        <taxon>Herelleviridae</taxon>
        <taxon>Bastillevirinae</taxon>
        <taxon>Bequatrovirus</taxon>
        <taxon>Bequatrovirus spock</taxon>
    </lineage>
</organism>
<sequence length="67" mass="7996">MRKKISSPVDFEKLDIETLIMYTNFYADKFDEGEPMADYYRNMLTLATAELEKRREKSLKNIKKLVD</sequence>
<accession>A0A1X9SGC4</accession>
<dbReference type="EMBL" id="KY888882">
    <property type="protein sequence ID" value="ARQ95108.1"/>
    <property type="molecule type" value="Genomic_DNA"/>
</dbReference>